<dbReference type="EMBL" id="LXQA011122962">
    <property type="protein sequence ID" value="MCI85753.1"/>
    <property type="molecule type" value="Genomic_DNA"/>
</dbReference>
<dbReference type="Proteomes" id="UP000265520">
    <property type="component" value="Unassembled WGS sequence"/>
</dbReference>
<accession>A0A392VE89</accession>
<dbReference type="AlphaFoldDB" id="A0A392VE89"/>
<feature type="non-terminal residue" evidence="1">
    <location>
        <position position="26"/>
    </location>
</feature>
<protein>
    <submittedName>
        <fullName evidence="1">Uncharacterized protein</fullName>
    </submittedName>
</protein>
<sequence length="26" mass="2723">MRNLLETLAIAVAIAANSCLLQGYSS</sequence>
<keyword evidence="2" id="KW-1185">Reference proteome</keyword>
<name>A0A392VE89_9FABA</name>
<evidence type="ECO:0000313" key="1">
    <source>
        <dbReference type="EMBL" id="MCI85753.1"/>
    </source>
</evidence>
<reference evidence="1 2" key="1">
    <citation type="journal article" date="2018" name="Front. Plant Sci.">
        <title>Red Clover (Trifolium pratense) and Zigzag Clover (T. medium) - A Picture of Genomic Similarities and Differences.</title>
        <authorList>
            <person name="Dluhosova J."/>
            <person name="Istvanek J."/>
            <person name="Nedelnik J."/>
            <person name="Repkova J."/>
        </authorList>
    </citation>
    <scope>NUCLEOTIDE SEQUENCE [LARGE SCALE GENOMIC DNA]</scope>
    <source>
        <strain evidence="2">cv. 10/8</strain>
        <tissue evidence="1">Leaf</tissue>
    </source>
</reference>
<organism evidence="1 2">
    <name type="scientific">Trifolium medium</name>
    <dbReference type="NCBI Taxonomy" id="97028"/>
    <lineage>
        <taxon>Eukaryota</taxon>
        <taxon>Viridiplantae</taxon>
        <taxon>Streptophyta</taxon>
        <taxon>Embryophyta</taxon>
        <taxon>Tracheophyta</taxon>
        <taxon>Spermatophyta</taxon>
        <taxon>Magnoliopsida</taxon>
        <taxon>eudicotyledons</taxon>
        <taxon>Gunneridae</taxon>
        <taxon>Pentapetalae</taxon>
        <taxon>rosids</taxon>
        <taxon>fabids</taxon>
        <taxon>Fabales</taxon>
        <taxon>Fabaceae</taxon>
        <taxon>Papilionoideae</taxon>
        <taxon>50 kb inversion clade</taxon>
        <taxon>NPAAA clade</taxon>
        <taxon>Hologalegina</taxon>
        <taxon>IRL clade</taxon>
        <taxon>Trifolieae</taxon>
        <taxon>Trifolium</taxon>
    </lineage>
</organism>
<evidence type="ECO:0000313" key="2">
    <source>
        <dbReference type="Proteomes" id="UP000265520"/>
    </source>
</evidence>
<proteinExistence type="predicted"/>
<comment type="caution">
    <text evidence="1">The sequence shown here is derived from an EMBL/GenBank/DDBJ whole genome shotgun (WGS) entry which is preliminary data.</text>
</comment>